<dbReference type="Gene3D" id="3.30.460.10">
    <property type="entry name" value="Beta Polymerase, domain 2"/>
    <property type="match status" value="1"/>
</dbReference>
<dbReference type="Proteomes" id="UP000078397">
    <property type="component" value="Unassembled WGS sequence"/>
</dbReference>
<name>A0A179FIT8_METCM</name>
<dbReference type="RefSeq" id="XP_018142247.1">
    <property type="nucleotide sequence ID" value="XM_018285208.1"/>
</dbReference>
<dbReference type="PANTHER" id="PTHR34822">
    <property type="entry name" value="GRPB DOMAIN PROTEIN (AFU_ORTHOLOGUE AFUA_1G01530)"/>
    <property type="match status" value="1"/>
</dbReference>
<dbReference type="GeneID" id="28849202"/>
<dbReference type="AlphaFoldDB" id="A0A179FIT8"/>
<dbReference type="OrthoDB" id="630895at2759"/>
<evidence type="ECO:0000313" key="1">
    <source>
        <dbReference type="EMBL" id="OAQ64933.1"/>
    </source>
</evidence>
<dbReference type="EMBL" id="LSBJ02000005">
    <property type="protein sequence ID" value="OAQ64933.1"/>
    <property type="molecule type" value="Genomic_DNA"/>
</dbReference>
<keyword evidence="2" id="KW-1185">Reference proteome</keyword>
<proteinExistence type="predicted"/>
<protein>
    <submittedName>
        <fullName evidence="1">GrpB protein domain-containing protein</fullName>
    </submittedName>
</protein>
<evidence type="ECO:0000313" key="2">
    <source>
        <dbReference type="Proteomes" id="UP000078397"/>
    </source>
</evidence>
<dbReference type="SUPFAM" id="SSF81301">
    <property type="entry name" value="Nucleotidyltransferase"/>
    <property type="match status" value="1"/>
</dbReference>
<dbReference type="InterPro" id="IPR043519">
    <property type="entry name" value="NT_sf"/>
</dbReference>
<sequence length="167" mass="18179">MSGIVIRDYDVRWTETFEKLRQQILTTLGGLIQGVEHVGSTSVPGLPAKPIIDLDVIIANKDKLDSVISGLATLGYSHEGDLGIPGREAFATPAGAPAHHLYVCVQDNAELLRHIAFRDYLRANPEMALEYGELKRILAAKHGTNRGAYAEDKSKFSLGVLELAAKE</sequence>
<dbReference type="InterPro" id="IPR007344">
    <property type="entry name" value="GrpB/CoaE"/>
</dbReference>
<dbReference type="PANTHER" id="PTHR34822:SF1">
    <property type="entry name" value="GRPB FAMILY PROTEIN"/>
    <property type="match status" value="1"/>
</dbReference>
<gene>
    <name evidence="1" type="ORF">VFPPC_06117</name>
</gene>
<comment type="caution">
    <text evidence="1">The sequence shown here is derived from an EMBL/GenBank/DDBJ whole genome shotgun (WGS) entry which is preliminary data.</text>
</comment>
<dbReference type="KEGG" id="pchm:VFPPC_06117"/>
<accession>A0A179FIT8</accession>
<reference evidence="1 2" key="1">
    <citation type="journal article" date="2016" name="PLoS Pathog.">
        <title>Biosynthesis of antibiotic leucinostatins in bio-control fungus Purpureocillium lilacinum and their inhibition on phytophthora revealed by genome mining.</title>
        <authorList>
            <person name="Wang G."/>
            <person name="Liu Z."/>
            <person name="Lin R."/>
            <person name="Li E."/>
            <person name="Mao Z."/>
            <person name="Ling J."/>
            <person name="Yang Y."/>
            <person name="Yin W.B."/>
            <person name="Xie B."/>
        </authorList>
    </citation>
    <scope>NUCLEOTIDE SEQUENCE [LARGE SCALE GENOMIC DNA]</scope>
    <source>
        <strain evidence="1">170</strain>
    </source>
</reference>
<dbReference type="Pfam" id="PF04229">
    <property type="entry name" value="GrpB"/>
    <property type="match status" value="1"/>
</dbReference>
<organism evidence="1 2">
    <name type="scientific">Pochonia chlamydosporia 170</name>
    <dbReference type="NCBI Taxonomy" id="1380566"/>
    <lineage>
        <taxon>Eukaryota</taxon>
        <taxon>Fungi</taxon>
        <taxon>Dikarya</taxon>
        <taxon>Ascomycota</taxon>
        <taxon>Pezizomycotina</taxon>
        <taxon>Sordariomycetes</taxon>
        <taxon>Hypocreomycetidae</taxon>
        <taxon>Hypocreales</taxon>
        <taxon>Clavicipitaceae</taxon>
        <taxon>Pochonia</taxon>
    </lineage>
</organism>